<sequence length="114" mass="12272">MGTLSNGRGTVAFENANAPGLDWRKAGRTDLDPIVKDCVILADAGTAEGHPHDRIPDGTRMVAISDDKDTDSPVLYMSRVEISKFFDGVMAGEFDHLRASEEELRAALELAAAI</sequence>
<proteinExistence type="predicted"/>
<name>A0ABV9GH96_9ACTN</name>
<gene>
    <name evidence="1" type="ORF">ACFO9E_30030</name>
</gene>
<organism evidence="1 2">
    <name type="scientific">Streptomyces maoxianensis</name>
    <dbReference type="NCBI Taxonomy" id="1459942"/>
    <lineage>
        <taxon>Bacteria</taxon>
        <taxon>Bacillati</taxon>
        <taxon>Actinomycetota</taxon>
        <taxon>Actinomycetes</taxon>
        <taxon>Kitasatosporales</taxon>
        <taxon>Streptomycetaceae</taxon>
        <taxon>Streptomyces</taxon>
    </lineage>
</organism>
<keyword evidence="2" id="KW-1185">Reference proteome</keyword>
<dbReference type="EMBL" id="JBHSFE010000029">
    <property type="protein sequence ID" value="MFC4611984.1"/>
    <property type="molecule type" value="Genomic_DNA"/>
</dbReference>
<reference evidence="2" key="1">
    <citation type="journal article" date="2019" name="Int. J. Syst. Evol. Microbiol.">
        <title>The Global Catalogue of Microorganisms (GCM) 10K type strain sequencing project: providing services to taxonomists for standard genome sequencing and annotation.</title>
        <authorList>
            <consortium name="The Broad Institute Genomics Platform"/>
            <consortium name="The Broad Institute Genome Sequencing Center for Infectious Disease"/>
            <person name="Wu L."/>
            <person name="Ma J."/>
        </authorList>
    </citation>
    <scope>NUCLEOTIDE SEQUENCE [LARGE SCALE GENOMIC DNA]</scope>
    <source>
        <strain evidence="2">CGMCC 4.7139</strain>
    </source>
</reference>
<dbReference type="RefSeq" id="WP_381201682.1">
    <property type="nucleotide sequence ID" value="NZ_JBHSFE010000029.1"/>
</dbReference>
<evidence type="ECO:0000313" key="2">
    <source>
        <dbReference type="Proteomes" id="UP001595993"/>
    </source>
</evidence>
<evidence type="ECO:0000313" key="1">
    <source>
        <dbReference type="EMBL" id="MFC4611984.1"/>
    </source>
</evidence>
<dbReference type="Proteomes" id="UP001595993">
    <property type="component" value="Unassembled WGS sequence"/>
</dbReference>
<protein>
    <submittedName>
        <fullName evidence="1">DUF397 domain-containing protein</fullName>
    </submittedName>
</protein>
<comment type="caution">
    <text evidence="1">The sequence shown here is derived from an EMBL/GenBank/DDBJ whole genome shotgun (WGS) entry which is preliminary data.</text>
</comment>
<accession>A0ABV9GH96</accession>